<organism evidence="3 4">
    <name type="scientific">Candidatus Phytoplasma meliae</name>
    <dbReference type="NCBI Taxonomy" id="1848402"/>
    <lineage>
        <taxon>Bacteria</taxon>
        <taxon>Bacillati</taxon>
        <taxon>Mycoplasmatota</taxon>
        <taxon>Mollicutes</taxon>
        <taxon>Acholeplasmatales</taxon>
        <taxon>Acholeplasmataceae</taxon>
        <taxon>Candidatus Phytoplasma</taxon>
        <taxon>16SrXIII (Mexican periwinkle virescence group)</taxon>
    </lineage>
</organism>
<keyword evidence="4" id="KW-1185">Reference proteome</keyword>
<evidence type="ECO:0000256" key="1">
    <source>
        <dbReference type="SAM" id="Coils"/>
    </source>
</evidence>
<feature type="transmembrane region" description="Helical" evidence="2">
    <location>
        <begin position="926"/>
        <end position="946"/>
    </location>
</feature>
<dbReference type="SUPFAM" id="SSF50494">
    <property type="entry name" value="Trypsin-like serine proteases"/>
    <property type="match status" value="1"/>
</dbReference>
<gene>
    <name evidence="3" type="ORF">CHTY_001960</name>
</gene>
<evidence type="ECO:0000256" key="2">
    <source>
        <dbReference type="SAM" id="Phobius"/>
    </source>
</evidence>
<dbReference type="Gene3D" id="2.40.10.120">
    <property type="match status" value="1"/>
</dbReference>
<keyword evidence="2" id="KW-1133">Transmembrane helix</keyword>
<dbReference type="EMBL" id="JACAOD020000007">
    <property type="protein sequence ID" value="MBP5835984.1"/>
    <property type="molecule type" value="Genomic_DNA"/>
</dbReference>
<sequence length="964" mass="112124">MIQIIRYPKNIYYKNNLISANNQWQSLAKTDRKLITQEINTKNQHLETLKNELKSDLQKKENIKSNQIRQNKNKLCQIKTSNQNQALGIIIFADNNKYWIITPKNEKIPKNQIQIKFNNTYEIGQKREKNKDLPQEFNKLSQDFDIINFSSKNEYPIIILDSQKGNQKYYQGQMLHSFVISPSGIIAFQESFISENITLTNQNISTNVQIPISSRNDSTNPQTVFFTENGNLLGFLTNAKNKNEKGIKYLKVILPISFNNATIPKTTPQEETQNQPESSHIKTLLSELNTITLFINTGYSLGTGIIVKQEKIPNQEKIKYYTLTNRHVIESFYDAQKRNNLNTSKSIYVENETIGNIPAELYAFIGNQREYDDIAIITFTLNQGEKTEIINANIKKHVAFDEQNLKQEINIEQGETIYALGCQKGLQTQIQPFSFLDLFFQLKQQDQIQYKKNLFKQGIISYLNEKEINLDITLDAGNSGGPLFNASGKLIGINKSYYKYLRISQSININHVKQLFYHLLKLKQSNYNETKFQLPEDIPQKIKQLQEQFPTKTQIILKDLFKYLQNQPEHKIICKSPNGANQILTINLHGSESLQIVNCDFNTYHKLELTVKEDLRWQTFLLTFQLFHNQETTKPAYQETISIYPQDIEKLFLTFETKELSYESLLTKEQTNLKEKIALISQEENEKDPREKHQNQEEFIKKEILQTVVLCQNIDNQKDSNLGIIINKKQLDNETPNFLYTVIFKPNNNNQITDAIYNTFNNKVKITIQTPYGLQDEEGQYQNIATFFNPFVYINFTSDKEYLVTNLASNNPILGETIYLISDCNDISKKALAPHLFHSHLANDICHQSQEIMVDTTFLTGCLQEEVSSTNSYYNNWFLFNSQGNLVNMCSKQDIIDYSIPEFPFIIFPKLNIAFNKLLQINFVQLYIFIIWSLLSIAIFLIITYFNNPKNKYYCLQQQLTLYN</sequence>
<protein>
    <submittedName>
        <fullName evidence="3">Trypsin-like peptidase domain-containing protein</fullName>
    </submittedName>
</protein>
<name>A0ABS5CYC8_9MOLU</name>
<accession>A0ABS5CYC8</accession>
<dbReference type="Proteomes" id="UP001195571">
    <property type="component" value="Unassembled WGS sequence"/>
</dbReference>
<comment type="caution">
    <text evidence="3">The sequence shown here is derived from an EMBL/GenBank/DDBJ whole genome shotgun (WGS) entry which is preliminary data.</text>
</comment>
<dbReference type="Pfam" id="PF13365">
    <property type="entry name" value="Trypsin_2"/>
    <property type="match status" value="1"/>
</dbReference>
<evidence type="ECO:0000313" key="4">
    <source>
        <dbReference type="Proteomes" id="UP001195571"/>
    </source>
</evidence>
<proteinExistence type="predicted"/>
<reference evidence="3" key="1">
    <citation type="submission" date="2021-04" db="EMBL/GenBank/DDBJ databases">
        <title>Genomic features of Candidatus Phytoplasma meliae isolate ChTYXIII (1SrXIII-G).</title>
        <authorList>
            <person name="Fernandez F.D."/>
            <person name="Conci L.R."/>
        </authorList>
    </citation>
    <scope>NUCLEOTIDE SEQUENCE [LARGE SCALE GENOMIC DNA]</scope>
    <source>
        <strain evidence="3">ChTYXIII-Mo</strain>
    </source>
</reference>
<keyword evidence="1" id="KW-0175">Coiled coil</keyword>
<keyword evidence="2" id="KW-0472">Membrane</keyword>
<dbReference type="RefSeq" id="WP_210634606.1">
    <property type="nucleotide sequence ID" value="NZ_JACAOD020000007.1"/>
</dbReference>
<evidence type="ECO:0000313" key="3">
    <source>
        <dbReference type="EMBL" id="MBP5835984.1"/>
    </source>
</evidence>
<keyword evidence="2" id="KW-0812">Transmembrane</keyword>
<feature type="coiled-coil region" evidence="1">
    <location>
        <begin position="32"/>
        <end position="70"/>
    </location>
</feature>
<dbReference type="InterPro" id="IPR009003">
    <property type="entry name" value="Peptidase_S1_PA"/>
</dbReference>